<dbReference type="SMART" id="SM00248">
    <property type="entry name" value="ANK"/>
    <property type="match status" value="4"/>
</dbReference>
<organism evidence="2 3">
    <name type="scientific">Phytophthora boehmeriae</name>
    <dbReference type="NCBI Taxonomy" id="109152"/>
    <lineage>
        <taxon>Eukaryota</taxon>
        <taxon>Sar</taxon>
        <taxon>Stramenopiles</taxon>
        <taxon>Oomycota</taxon>
        <taxon>Peronosporomycetes</taxon>
        <taxon>Peronosporales</taxon>
        <taxon>Peronosporaceae</taxon>
        <taxon>Phytophthora</taxon>
    </lineage>
</organism>
<protein>
    <submittedName>
        <fullName evidence="2">Uncharacterized protein</fullName>
    </submittedName>
</protein>
<evidence type="ECO:0000313" key="2">
    <source>
        <dbReference type="EMBL" id="KAG7381286.1"/>
    </source>
</evidence>
<dbReference type="PANTHER" id="PTHR46586">
    <property type="entry name" value="ANKYRIN REPEAT-CONTAINING PROTEIN"/>
    <property type="match status" value="1"/>
</dbReference>
<dbReference type="PANTHER" id="PTHR46586:SF3">
    <property type="entry name" value="ANKYRIN REPEAT-CONTAINING PROTEIN"/>
    <property type="match status" value="1"/>
</dbReference>
<feature type="compositionally biased region" description="Basic and acidic residues" evidence="1">
    <location>
        <begin position="89"/>
        <end position="101"/>
    </location>
</feature>
<evidence type="ECO:0000256" key="1">
    <source>
        <dbReference type="SAM" id="MobiDB-lite"/>
    </source>
</evidence>
<dbReference type="EMBL" id="JAGDFL010000802">
    <property type="protein sequence ID" value="KAG7381286.1"/>
    <property type="molecule type" value="Genomic_DNA"/>
</dbReference>
<accession>A0A8T1VK28</accession>
<gene>
    <name evidence="2" type="ORF">PHYBOEH_011102</name>
</gene>
<dbReference type="InterPro" id="IPR002110">
    <property type="entry name" value="Ankyrin_rpt"/>
</dbReference>
<sequence length="627" mass="70779">MEFLFGTGRISPSAFEKAFEVAASSIWNAKDIIKFLHSKKHVSPEALNKAFMATDNIDLIKVLYENESISEEAITTAFQRANFSYDTTDSKRARNHSDMERANNNNKRSRQCEEEFKSQVQEGNHEDKYKRLKDIPFPAGVLALPHVLARVDELSMSREEAVMEASKARDVIWLDKLLNIFYDDGQFDVTEAAVHAATNGHVDVVHLLLPKLVGSVPYAKVWGVFEAAAANGHLDVVKFAVAHADREDYWQTYKTYGRGRDALTQAVSEGHIDMVRYLLELHWFNWEIQNACCEAIRLENHDAVEILSEVFSDYAKGEDMFVELATYRESGCAQYLYKNGYATDELVNKAFARAAKDGPIDVVKFLFDTGRISPRTFDKAFKGAASSGWIGPETVKYLYSKKRPSTQVLEEAFEASSEAAVIQFLYKKKRVAAKSIIKVFRKAALYKSTKGISRRRNKDCIRTVKLLHKDGCIPSHLFMEAFLVAVRNRHTDVVEVLCDDDRISSEVMAEAFSLADILGDATLLKTLFNARKIIPDVVREILVDAAKNGKFGILKYLCAEGIVPQEHKHQALVAAAQHEQKEAVKEMTKLDDFPLAVLYAALNATQNEDIKDYLLEKIDREPFTDSK</sequence>
<dbReference type="InterPro" id="IPR052050">
    <property type="entry name" value="SecEffector_AnkRepeat"/>
</dbReference>
<dbReference type="AlphaFoldDB" id="A0A8T1VK28"/>
<evidence type="ECO:0000313" key="3">
    <source>
        <dbReference type="Proteomes" id="UP000693981"/>
    </source>
</evidence>
<proteinExistence type="predicted"/>
<name>A0A8T1VK28_9STRA</name>
<comment type="caution">
    <text evidence="2">The sequence shown here is derived from an EMBL/GenBank/DDBJ whole genome shotgun (WGS) entry which is preliminary data.</text>
</comment>
<keyword evidence="3" id="KW-1185">Reference proteome</keyword>
<dbReference type="Pfam" id="PF12796">
    <property type="entry name" value="Ank_2"/>
    <property type="match status" value="1"/>
</dbReference>
<reference evidence="2" key="1">
    <citation type="submission" date="2021-02" db="EMBL/GenBank/DDBJ databases">
        <authorList>
            <person name="Palmer J.M."/>
        </authorList>
    </citation>
    <scope>NUCLEOTIDE SEQUENCE</scope>
    <source>
        <strain evidence="2">SCRP23</strain>
    </source>
</reference>
<feature type="region of interest" description="Disordered" evidence="1">
    <location>
        <begin position="89"/>
        <end position="111"/>
    </location>
</feature>
<dbReference type="OrthoDB" id="113929at2759"/>
<dbReference type="Proteomes" id="UP000693981">
    <property type="component" value="Unassembled WGS sequence"/>
</dbReference>